<name>A0ABW2PXF3_9BACL</name>
<dbReference type="RefSeq" id="WP_380966976.1">
    <property type="nucleotide sequence ID" value="NZ_JBHTCO010000017.1"/>
</dbReference>
<reference evidence="10" key="1">
    <citation type="journal article" date="2019" name="Int. J. Syst. Evol. Microbiol.">
        <title>The Global Catalogue of Microorganisms (GCM) 10K type strain sequencing project: providing services to taxonomists for standard genome sequencing and annotation.</title>
        <authorList>
            <consortium name="The Broad Institute Genomics Platform"/>
            <consortium name="The Broad Institute Genome Sequencing Center for Infectious Disease"/>
            <person name="Wu L."/>
            <person name="Ma J."/>
        </authorList>
    </citation>
    <scope>NUCLEOTIDE SEQUENCE [LARGE SCALE GENOMIC DNA]</scope>
    <source>
        <strain evidence="10">CGMCC 1.16305</strain>
    </source>
</reference>
<evidence type="ECO:0000256" key="1">
    <source>
        <dbReference type="ARBA" id="ARBA00004429"/>
    </source>
</evidence>
<keyword evidence="5 8" id="KW-0812">Transmembrane</keyword>
<feature type="transmembrane region" description="Helical" evidence="8">
    <location>
        <begin position="258"/>
        <end position="282"/>
    </location>
</feature>
<dbReference type="PANTHER" id="PTHR23522:SF10">
    <property type="entry name" value="3-PHENYLPROPIONIC ACID TRANSPORTER-RELATED"/>
    <property type="match status" value="1"/>
</dbReference>
<dbReference type="InterPro" id="IPR036259">
    <property type="entry name" value="MFS_trans_sf"/>
</dbReference>
<evidence type="ECO:0000256" key="4">
    <source>
        <dbReference type="ARBA" id="ARBA00022519"/>
    </source>
</evidence>
<evidence type="ECO:0000256" key="2">
    <source>
        <dbReference type="ARBA" id="ARBA00022448"/>
    </source>
</evidence>
<keyword evidence="2" id="KW-0813">Transport</keyword>
<evidence type="ECO:0000256" key="5">
    <source>
        <dbReference type="ARBA" id="ARBA00022692"/>
    </source>
</evidence>
<accession>A0ABW2PXF3</accession>
<dbReference type="NCBIfam" id="TIGR00882">
    <property type="entry name" value="2A0105"/>
    <property type="match status" value="1"/>
</dbReference>
<proteinExistence type="predicted"/>
<feature type="transmembrane region" description="Helical" evidence="8">
    <location>
        <begin position="46"/>
        <end position="63"/>
    </location>
</feature>
<dbReference type="PANTHER" id="PTHR23522">
    <property type="entry name" value="BLL5896 PROTEIN"/>
    <property type="match status" value="1"/>
</dbReference>
<dbReference type="EMBL" id="JBHTCO010000017">
    <property type="protein sequence ID" value="MFC7394039.1"/>
    <property type="molecule type" value="Genomic_DNA"/>
</dbReference>
<feature type="transmembrane region" description="Helical" evidence="8">
    <location>
        <begin position="348"/>
        <end position="368"/>
    </location>
</feature>
<feature type="transmembrane region" description="Helical" evidence="8">
    <location>
        <begin position="145"/>
        <end position="163"/>
    </location>
</feature>
<keyword evidence="7 8" id="KW-0472">Membrane</keyword>
<sequence length="420" mass="47337">MNNLKKASFWNFGGMYFFYFMIWALVLTFLPYWLKNQGHLNTGDSGLVFSTMALTALILEPIYGVIQDKLGLKKYLFAFVVLCLLFVGPFVQFAFIPLLNINPIFGAAVGGAFLSLCLNGGVGVVESYIERSSRANKFEYGHVRLFGSLAGGTAAFIGGIMFVRNPYSIFWASTCSAIILGLLLWMVRIKKLDYQKDERVKDESEYVNKDNILKVFKKKSFWGLCLLIIGSACMYDVFDQQFPNYFASFFTHKSAGESFFSKVASVQTFLEAGFMVIAPWFVNKVGAKKGLILYGIILFIRVLGSAFFTDIWMLTVWRLMASLEMPLMLVSIMKYITGVFDLRLSATVYMLGFNFAKQVGVTIFSTVMGKLYTNIGFHNSYIFLSIFIIVMVAIGAFLMENDKTANQTQNIKVKKVIKPL</sequence>
<feature type="transmembrane region" description="Helical" evidence="8">
    <location>
        <begin position="12"/>
        <end position="34"/>
    </location>
</feature>
<comment type="subcellular location">
    <subcellularLocation>
        <location evidence="1">Cell inner membrane</location>
        <topology evidence="1">Multi-pass membrane protein</topology>
    </subcellularLocation>
</comment>
<evidence type="ECO:0000256" key="3">
    <source>
        <dbReference type="ARBA" id="ARBA00022475"/>
    </source>
</evidence>
<keyword evidence="10" id="KW-1185">Reference proteome</keyword>
<evidence type="ECO:0000256" key="8">
    <source>
        <dbReference type="SAM" id="Phobius"/>
    </source>
</evidence>
<dbReference type="SUPFAM" id="SSF103473">
    <property type="entry name" value="MFS general substrate transporter"/>
    <property type="match status" value="1"/>
</dbReference>
<keyword evidence="6 8" id="KW-1133">Transmembrane helix</keyword>
<evidence type="ECO:0000256" key="6">
    <source>
        <dbReference type="ARBA" id="ARBA00022989"/>
    </source>
</evidence>
<feature type="transmembrane region" description="Helical" evidence="8">
    <location>
        <begin position="380"/>
        <end position="399"/>
    </location>
</feature>
<dbReference type="NCBIfam" id="NF007077">
    <property type="entry name" value="PRK09528.1"/>
    <property type="match status" value="1"/>
</dbReference>
<gene>
    <name evidence="9" type="ORF">ACFQRG_13845</name>
</gene>
<keyword evidence="3" id="KW-1003">Cell membrane</keyword>
<dbReference type="InterPro" id="IPR000576">
    <property type="entry name" value="LacY/RafB_perm_fam"/>
</dbReference>
<dbReference type="Gene3D" id="1.20.1250.20">
    <property type="entry name" value="MFS general substrate transporter like domains"/>
    <property type="match status" value="2"/>
</dbReference>
<protein>
    <submittedName>
        <fullName evidence="9">Oligosaccharide MFS transporter</fullName>
    </submittedName>
</protein>
<organism evidence="9 10">
    <name type="scientific">Scopulibacillus cellulosilyticus</name>
    <dbReference type="NCBI Taxonomy" id="2665665"/>
    <lineage>
        <taxon>Bacteria</taxon>
        <taxon>Bacillati</taxon>
        <taxon>Bacillota</taxon>
        <taxon>Bacilli</taxon>
        <taxon>Bacillales</taxon>
        <taxon>Sporolactobacillaceae</taxon>
        <taxon>Scopulibacillus</taxon>
    </lineage>
</organism>
<feature type="transmembrane region" description="Helical" evidence="8">
    <location>
        <begin position="169"/>
        <end position="187"/>
    </location>
</feature>
<feature type="transmembrane region" description="Helical" evidence="8">
    <location>
        <begin position="104"/>
        <end position="125"/>
    </location>
</feature>
<evidence type="ECO:0000313" key="10">
    <source>
        <dbReference type="Proteomes" id="UP001596505"/>
    </source>
</evidence>
<dbReference type="Proteomes" id="UP001596505">
    <property type="component" value="Unassembled WGS sequence"/>
</dbReference>
<feature type="transmembrane region" description="Helical" evidence="8">
    <location>
        <begin position="315"/>
        <end position="336"/>
    </location>
</feature>
<dbReference type="PRINTS" id="PR00174">
    <property type="entry name" value="LACYSMPORT"/>
</dbReference>
<feature type="transmembrane region" description="Helical" evidence="8">
    <location>
        <begin position="291"/>
        <end position="309"/>
    </location>
</feature>
<evidence type="ECO:0000256" key="7">
    <source>
        <dbReference type="ARBA" id="ARBA00023136"/>
    </source>
</evidence>
<evidence type="ECO:0000313" key="9">
    <source>
        <dbReference type="EMBL" id="MFC7394039.1"/>
    </source>
</evidence>
<keyword evidence="4" id="KW-0997">Cell inner membrane</keyword>
<feature type="transmembrane region" description="Helical" evidence="8">
    <location>
        <begin position="221"/>
        <end position="238"/>
    </location>
</feature>
<comment type="caution">
    <text evidence="9">The sequence shown here is derived from an EMBL/GenBank/DDBJ whole genome shotgun (WGS) entry which is preliminary data.</text>
</comment>
<feature type="transmembrane region" description="Helical" evidence="8">
    <location>
        <begin position="75"/>
        <end position="98"/>
    </location>
</feature>
<dbReference type="Pfam" id="PF01306">
    <property type="entry name" value="LacY_symp"/>
    <property type="match status" value="1"/>
</dbReference>